<dbReference type="KEGG" id="prel:PRELSG_1439800"/>
<accession>A0A1J1HCI2</accession>
<sequence>MQVVSDLVNIKYLYDKIQISKIINKNLNELINNPDFSFEDEINSFTNLRNSIIIEQYKGLSINLLNLYKEYLFYFETFKRKNLLKGKKILYTNDTFEKNKKVEYEFEQENIIIIYNIGIIKSHLLKLKKHSDDIKLLNKISYEIVEIFNYLFQNQNEQKLSELTDINCISSFIFFCLASAYHENMFYNTAISKKYKRNLLAKLSFNIYSYFNDVQSCLDGKLLDIFKQPKHFSIAKNNLQYIRNTNGYFYNFVYVNKTIFISICNYHSSLKYVELYESAELKVKKYEEEKIGEIICRLKYSLDNVNKGIELCKRHNLNISFTSLKEKIIKILEFFEYDNKNIYFEVVPSYEDLEPIKGTEVIKIKNIDISDIYTKKKISNRLKLLFNEKAKDIYECYSKETLSIYEMYNKVFLTLNDQYKLINFSYRKNIVLILNNVILNMFNRKNQIYQPNVFEDRLNFLLNVEKNLKEILIEAEDKLAVENNNHIEFQRNFSNVCINQDSLNSYNNFLFHLRNFKNSLDNLEKNNTIFKEFLENNYSNFQICEMDTSAFFEYIINQLNHCIDVDLESLEKDYLYYKSILSEDDENASNSLNSSNDIENTNKLFLNYSNFYNFIKLNNLSFAVQKNTSNQKLLYYNVLNKYINIQSEEKMFFVIVSIYFSLNVQLTNFSKDLIEIKDNLDDKFLNYLTEENNSEKLDELLEKQKEILNTKKTKLEEKVSLFEKDINQFYNYYHEYNKLEYFKTIDDINNFMNELKATFDNLCIMHKKHFYTLKSALLFKDDINKYIFMRESERSKIRVQQIPNYTKNIRNNSERFY</sequence>
<dbReference type="Pfam" id="PF03097">
    <property type="entry name" value="BRO1"/>
    <property type="match status" value="1"/>
</dbReference>
<dbReference type="InterPro" id="IPR004328">
    <property type="entry name" value="BRO1_dom"/>
</dbReference>
<dbReference type="Proteomes" id="UP000220158">
    <property type="component" value="Chromosome 14"/>
</dbReference>
<dbReference type="GO" id="GO:0043328">
    <property type="term" value="P:protein transport to vacuole involved in ubiquitin-dependent protein catabolic process via the multivesicular body sorting pathway"/>
    <property type="evidence" value="ECO:0007669"/>
    <property type="project" value="TreeGrafter"/>
</dbReference>
<dbReference type="RefSeq" id="XP_028535184.1">
    <property type="nucleotide sequence ID" value="XM_028679474.1"/>
</dbReference>
<organism evidence="3 4">
    <name type="scientific">Plasmodium relictum</name>
    <dbReference type="NCBI Taxonomy" id="85471"/>
    <lineage>
        <taxon>Eukaryota</taxon>
        <taxon>Sar</taxon>
        <taxon>Alveolata</taxon>
        <taxon>Apicomplexa</taxon>
        <taxon>Aconoidasida</taxon>
        <taxon>Haemosporida</taxon>
        <taxon>Plasmodiidae</taxon>
        <taxon>Plasmodium</taxon>
        <taxon>Plasmodium (Haemamoeba)</taxon>
    </lineage>
</organism>
<evidence type="ECO:0000256" key="1">
    <source>
        <dbReference type="SAM" id="Coils"/>
    </source>
</evidence>
<dbReference type="GO" id="GO:0005768">
    <property type="term" value="C:endosome"/>
    <property type="evidence" value="ECO:0007669"/>
    <property type="project" value="TreeGrafter"/>
</dbReference>
<dbReference type="OrthoDB" id="370520at2759"/>
<dbReference type="PANTHER" id="PTHR23030:SF30">
    <property type="entry name" value="TYROSINE-PROTEIN PHOSPHATASE NON-RECEPTOR TYPE 23"/>
    <property type="match status" value="1"/>
</dbReference>
<name>A0A1J1HCI2_PLARL</name>
<dbReference type="GeneID" id="39738830"/>
<keyword evidence="1" id="KW-0175">Coiled coil</keyword>
<feature type="coiled-coil region" evidence="1">
    <location>
        <begin position="698"/>
        <end position="725"/>
    </location>
</feature>
<dbReference type="PANTHER" id="PTHR23030">
    <property type="entry name" value="PCD6 INTERACTING PROTEIN-RELATED"/>
    <property type="match status" value="1"/>
</dbReference>
<proteinExistence type="predicted"/>
<reference evidence="3 4" key="1">
    <citation type="submission" date="2015-04" db="EMBL/GenBank/DDBJ databases">
        <authorList>
            <consortium name="Pathogen Informatics"/>
        </authorList>
    </citation>
    <scope>NUCLEOTIDE SEQUENCE [LARGE SCALE GENOMIC DNA]</scope>
    <source>
        <strain evidence="3 4">SGS1</strain>
    </source>
</reference>
<dbReference type="InterPro" id="IPR038499">
    <property type="entry name" value="BRO1_sf"/>
</dbReference>
<protein>
    <recommendedName>
        <fullName evidence="2">BRO1 domain-containing protein</fullName>
    </recommendedName>
</protein>
<dbReference type="EMBL" id="LN835309">
    <property type="protein sequence ID" value="CRH02664.1"/>
    <property type="molecule type" value="Genomic_DNA"/>
</dbReference>
<dbReference type="VEuPathDB" id="PlasmoDB:PRELSG_1439800"/>
<gene>
    <name evidence="3" type="ORF">PRELSG_1439800</name>
</gene>
<keyword evidence="4" id="KW-1185">Reference proteome</keyword>
<dbReference type="AlphaFoldDB" id="A0A1J1HCI2"/>
<evidence type="ECO:0000259" key="2">
    <source>
        <dbReference type="SMART" id="SM01041"/>
    </source>
</evidence>
<evidence type="ECO:0000313" key="3">
    <source>
        <dbReference type="EMBL" id="CRH02664.1"/>
    </source>
</evidence>
<dbReference type="OMA" id="LAYHENM"/>
<feature type="domain" description="BRO1" evidence="2">
    <location>
        <begin position="11"/>
        <end position="397"/>
    </location>
</feature>
<dbReference type="Gene3D" id="1.25.40.280">
    <property type="entry name" value="alix/aip1 like domains"/>
    <property type="match status" value="1"/>
</dbReference>
<evidence type="ECO:0000313" key="4">
    <source>
        <dbReference type="Proteomes" id="UP000220158"/>
    </source>
</evidence>
<dbReference type="SMART" id="SM01041">
    <property type="entry name" value="BRO1"/>
    <property type="match status" value="1"/>
</dbReference>